<accession>A0A3P6Q4A0</accession>
<proteinExistence type="predicted"/>
<evidence type="ECO:0000256" key="1">
    <source>
        <dbReference type="SAM" id="Phobius"/>
    </source>
</evidence>
<keyword evidence="1" id="KW-1133">Transmembrane helix</keyword>
<feature type="transmembrane region" description="Helical" evidence="1">
    <location>
        <begin position="83"/>
        <end position="107"/>
    </location>
</feature>
<sequence>MDYYQQARPPATAAQASHQYVQYPTQTGATSSQMYYQQQPIGHQPQQPPSYQFQLQAASGTANMDYGHSIGWFPHFLRVIGKVFSNLTISSIVICTIVTLLLGIAGLCAQYSAFSTSISSAQLHSYLYLSKLALLQQTLYDFLKHVVPT</sequence>
<dbReference type="EMBL" id="UYRV01000454">
    <property type="protein sequence ID" value="VDK44522.1"/>
    <property type="molecule type" value="Genomic_DNA"/>
</dbReference>
<reference evidence="2 3" key="1">
    <citation type="submission" date="2018-11" db="EMBL/GenBank/DDBJ databases">
        <authorList>
            <consortium name="Pathogen Informatics"/>
        </authorList>
    </citation>
    <scope>NUCLEOTIDE SEQUENCE [LARGE SCALE GENOMIC DNA]</scope>
</reference>
<keyword evidence="3" id="KW-1185">Reference proteome</keyword>
<name>A0A3P6Q4A0_CYLGO</name>
<gene>
    <name evidence="2" type="ORF">CGOC_LOCUS346</name>
</gene>
<organism evidence="2 3">
    <name type="scientific">Cylicostephanus goldi</name>
    <name type="common">Nematode worm</name>
    <dbReference type="NCBI Taxonomy" id="71465"/>
    <lineage>
        <taxon>Eukaryota</taxon>
        <taxon>Metazoa</taxon>
        <taxon>Ecdysozoa</taxon>
        <taxon>Nematoda</taxon>
        <taxon>Chromadorea</taxon>
        <taxon>Rhabditida</taxon>
        <taxon>Rhabditina</taxon>
        <taxon>Rhabditomorpha</taxon>
        <taxon>Strongyloidea</taxon>
        <taxon>Strongylidae</taxon>
        <taxon>Cylicostephanus</taxon>
    </lineage>
</organism>
<keyword evidence="1" id="KW-0472">Membrane</keyword>
<keyword evidence="1" id="KW-0812">Transmembrane</keyword>
<protein>
    <submittedName>
        <fullName evidence="2">Uncharacterized protein</fullName>
    </submittedName>
</protein>
<evidence type="ECO:0000313" key="3">
    <source>
        <dbReference type="Proteomes" id="UP000271889"/>
    </source>
</evidence>
<dbReference type="Proteomes" id="UP000271889">
    <property type="component" value="Unassembled WGS sequence"/>
</dbReference>
<dbReference type="OrthoDB" id="10566743at2759"/>
<dbReference type="AlphaFoldDB" id="A0A3P6Q4A0"/>
<evidence type="ECO:0000313" key="2">
    <source>
        <dbReference type="EMBL" id="VDK44522.1"/>
    </source>
</evidence>